<comment type="caution">
    <text evidence="2">The sequence shown here is derived from an EMBL/GenBank/DDBJ whole genome shotgun (WGS) entry which is preliminary data.</text>
</comment>
<dbReference type="Proteomes" id="UP001353858">
    <property type="component" value="Unassembled WGS sequence"/>
</dbReference>
<dbReference type="AlphaFoldDB" id="A0AAN7PXR1"/>
<name>A0AAN7PXR1_9COLE</name>
<reference evidence="3" key="1">
    <citation type="submission" date="2023-01" db="EMBL/GenBank/DDBJ databases">
        <title>Key to firefly adult light organ development and bioluminescence: homeobox transcription factors regulate luciferase expression and transportation to peroxisome.</title>
        <authorList>
            <person name="Fu X."/>
        </authorList>
    </citation>
    <scope>NUCLEOTIDE SEQUENCE [LARGE SCALE GENOMIC DNA]</scope>
</reference>
<dbReference type="PANTHER" id="PTHR12243">
    <property type="entry name" value="MADF DOMAIN TRANSCRIPTION FACTOR"/>
    <property type="match status" value="1"/>
</dbReference>
<dbReference type="PROSITE" id="PS51029">
    <property type="entry name" value="MADF"/>
    <property type="match status" value="2"/>
</dbReference>
<dbReference type="SMART" id="SM00595">
    <property type="entry name" value="MADF"/>
    <property type="match status" value="2"/>
</dbReference>
<dbReference type="InterPro" id="IPR039353">
    <property type="entry name" value="TF_Adf1"/>
</dbReference>
<feature type="domain" description="MADF" evidence="1">
    <location>
        <begin position="40"/>
        <end position="128"/>
    </location>
</feature>
<dbReference type="GO" id="GO:0005667">
    <property type="term" value="C:transcription regulator complex"/>
    <property type="evidence" value="ECO:0007669"/>
    <property type="project" value="TreeGrafter"/>
</dbReference>
<gene>
    <name evidence="2" type="ORF">RN001_008800</name>
</gene>
<organism evidence="2 3">
    <name type="scientific">Aquatica leii</name>
    <dbReference type="NCBI Taxonomy" id="1421715"/>
    <lineage>
        <taxon>Eukaryota</taxon>
        <taxon>Metazoa</taxon>
        <taxon>Ecdysozoa</taxon>
        <taxon>Arthropoda</taxon>
        <taxon>Hexapoda</taxon>
        <taxon>Insecta</taxon>
        <taxon>Pterygota</taxon>
        <taxon>Neoptera</taxon>
        <taxon>Endopterygota</taxon>
        <taxon>Coleoptera</taxon>
        <taxon>Polyphaga</taxon>
        <taxon>Elateriformia</taxon>
        <taxon>Elateroidea</taxon>
        <taxon>Lampyridae</taxon>
        <taxon>Luciolinae</taxon>
        <taxon>Aquatica</taxon>
    </lineage>
</organism>
<keyword evidence="3" id="KW-1185">Reference proteome</keyword>
<feature type="domain" description="MADF" evidence="1">
    <location>
        <begin position="169"/>
        <end position="253"/>
    </location>
</feature>
<evidence type="ECO:0000259" key="1">
    <source>
        <dbReference type="PROSITE" id="PS51029"/>
    </source>
</evidence>
<accession>A0AAN7PXR1</accession>
<evidence type="ECO:0000313" key="3">
    <source>
        <dbReference type="Proteomes" id="UP001353858"/>
    </source>
</evidence>
<dbReference type="InterPro" id="IPR006578">
    <property type="entry name" value="MADF-dom"/>
</dbReference>
<dbReference type="GO" id="GO:0005634">
    <property type="term" value="C:nucleus"/>
    <property type="evidence" value="ECO:0007669"/>
    <property type="project" value="TreeGrafter"/>
</dbReference>
<dbReference type="PANTHER" id="PTHR12243:SF60">
    <property type="entry name" value="SI:CH211-15D5.12-RELATED"/>
    <property type="match status" value="1"/>
</dbReference>
<evidence type="ECO:0000313" key="2">
    <source>
        <dbReference type="EMBL" id="KAK4880654.1"/>
    </source>
</evidence>
<proteinExistence type="predicted"/>
<dbReference type="Pfam" id="PF10545">
    <property type="entry name" value="MADF_DNA_bdg"/>
    <property type="match status" value="2"/>
</dbReference>
<dbReference type="EMBL" id="JARPUR010000003">
    <property type="protein sequence ID" value="KAK4880654.1"/>
    <property type="molecule type" value="Genomic_DNA"/>
</dbReference>
<sequence length="315" mass="37083">MEEWKEFVKEEDQDLIKYIFDLSKEMNVQSNCGVVGNELELIALVRKCNFLYDKSLFDFKDVRKKNVAWSAIASVMHCKVHEVQQRWRSLREGYNKYKKEVESASDDNALIRPWEFYEEMKFIDPYLVRRSHLRQNKSLNDSDSIELEGNLSNDAIDNKIVDRNVDIMKLISCIKTKPVLYDNKHPNYKTKESKTHAWNEVAQVLGSSANDCELKWKTLRERYGRERKIKYAQNDRKKWEYFDVLNFLDTHVKPRKHSIFRPILPKLEDGKSNLATLSPLLNHIPANNHQTVILKQLIKSASPVHDIDVKNDNTI</sequence>
<dbReference type="GO" id="GO:0006357">
    <property type="term" value="P:regulation of transcription by RNA polymerase II"/>
    <property type="evidence" value="ECO:0007669"/>
    <property type="project" value="TreeGrafter"/>
</dbReference>
<protein>
    <recommendedName>
        <fullName evidence="1">MADF domain-containing protein</fullName>
    </recommendedName>
</protein>